<comment type="caution">
    <text evidence="4">The sequence shown here is derived from an EMBL/GenBank/DDBJ whole genome shotgun (WGS) entry which is preliminary data.</text>
</comment>
<protein>
    <submittedName>
        <fullName evidence="4">TonB-dependent receptor-like protein</fullName>
    </submittedName>
</protein>
<dbReference type="Pfam" id="PF13715">
    <property type="entry name" value="CarbopepD_reg_2"/>
    <property type="match status" value="1"/>
</dbReference>
<dbReference type="SUPFAM" id="SSF56935">
    <property type="entry name" value="Porins"/>
    <property type="match status" value="1"/>
</dbReference>
<organism evidence="4 5">
    <name type="scientific">Lacibacter cauensis</name>
    <dbReference type="NCBI Taxonomy" id="510947"/>
    <lineage>
        <taxon>Bacteria</taxon>
        <taxon>Pseudomonadati</taxon>
        <taxon>Bacteroidota</taxon>
        <taxon>Chitinophagia</taxon>
        <taxon>Chitinophagales</taxon>
        <taxon>Chitinophagaceae</taxon>
        <taxon>Lacibacter</taxon>
    </lineage>
</organism>
<dbReference type="AlphaFoldDB" id="A0A562SS28"/>
<keyword evidence="5" id="KW-1185">Reference proteome</keyword>
<dbReference type="InterPro" id="IPR008969">
    <property type="entry name" value="CarboxyPept-like_regulatory"/>
</dbReference>
<dbReference type="SUPFAM" id="SSF49464">
    <property type="entry name" value="Carboxypeptidase regulatory domain-like"/>
    <property type="match status" value="1"/>
</dbReference>
<evidence type="ECO:0000313" key="5">
    <source>
        <dbReference type="Proteomes" id="UP000316167"/>
    </source>
</evidence>
<name>A0A562SS28_9BACT</name>
<comment type="subcellular location">
    <subcellularLocation>
        <location evidence="1">Cell outer membrane</location>
    </subcellularLocation>
</comment>
<keyword evidence="3" id="KW-0998">Cell outer membrane</keyword>
<keyword evidence="4" id="KW-0675">Receptor</keyword>
<evidence type="ECO:0000256" key="2">
    <source>
        <dbReference type="ARBA" id="ARBA00023136"/>
    </source>
</evidence>
<gene>
    <name evidence="4" type="ORF">IQ13_1738</name>
</gene>
<accession>A0A562SS28</accession>
<dbReference type="Gene3D" id="2.60.40.1120">
    <property type="entry name" value="Carboxypeptidase-like, regulatory domain"/>
    <property type="match status" value="1"/>
</dbReference>
<dbReference type="InterPro" id="IPR036942">
    <property type="entry name" value="Beta-barrel_TonB_sf"/>
</dbReference>
<keyword evidence="2" id="KW-0472">Membrane</keyword>
<dbReference type="EMBL" id="VLLE01000003">
    <property type="protein sequence ID" value="TWI83626.1"/>
    <property type="molecule type" value="Genomic_DNA"/>
</dbReference>
<dbReference type="Proteomes" id="UP000316167">
    <property type="component" value="Unassembled WGS sequence"/>
</dbReference>
<sequence length="765" mass="85101">MVYKINQFIFESYLSEMKTLTLFISLIITLQGWSQTNISGIVVDNKKKPVPGASVTIKDSYDGATADSLGRFKFKAFDKGNQLLVITAIGFKTVEIPVELKGGDLELPVQLKEEVTEMSAVVITAGSFEASDRKRAAAVLTSIDIVTTASANGDVTGALKTLPGAQQVGESEGLFVRGGTAAETKTFIDGTLVNNFFFSSVPGIAQRGRFSPFIFKGTVFSTGGYSALYGQALSSALILESIDLPEQSSASLNVSVIGVGAGFQQLNKQKSASWGINYGYTNLTAAFAVIKQQQEYSKAPTAHNIDANFRIKTSKNGMLKYYGFYLTNSLGFRQNSLDSLGYKDRFALTNGNMYHNLSWKENLKNKWKLNAGVSVSTNKDDIAFGMQDAAKNDVLLNGLEYKQFDVNNKGFYANARLVLEKRFKGLNTLRVGTEYNHSDDKNNFTAYNGMLFKSRLIENIYSLFAEQDVYLTNKLAAKLGARAEHSAYLNKTNLAPRASLAYKLGKESQASLAYGIFYQNPELRYQPAVNPLTFMKATHYIAQYQKTTSATTFRVEAFYKQYDNLIKTQNINGREIGSSNNGFGEASGFELFWRDKKNVKNLDYWISYSFLDTKRDFLNFPTAITPNFAAKHTASLVMKKFVTKLKTNFNLSYNYASGRPYYNIQYDANTNKTFFADQGRIPDYHNVSFALNYLPSIGKTNSKTFAVYVLSVSNVFNLKQVYGYNYSGNGMRKTELVPPSRMFIFIGAFISFGVDRSEDAINNNL</sequence>
<dbReference type="GO" id="GO:0009279">
    <property type="term" value="C:cell outer membrane"/>
    <property type="evidence" value="ECO:0007669"/>
    <property type="project" value="UniProtKB-SubCell"/>
</dbReference>
<dbReference type="Gene3D" id="2.40.170.20">
    <property type="entry name" value="TonB-dependent receptor, beta-barrel domain"/>
    <property type="match status" value="1"/>
</dbReference>
<evidence type="ECO:0000256" key="3">
    <source>
        <dbReference type="ARBA" id="ARBA00023237"/>
    </source>
</evidence>
<evidence type="ECO:0000256" key="1">
    <source>
        <dbReference type="ARBA" id="ARBA00004442"/>
    </source>
</evidence>
<proteinExistence type="predicted"/>
<evidence type="ECO:0000313" key="4">
    <source>
        <dbReference type="EMBL" id="TWI83626.1"/>
    </source>
</evidence>
<reference evidence="4 5" key="1">
    <citation type="journal article" date="2015" name="Stand. Genomic Sci.">
        <title>Genomic Encyclopedia of Bacterial and Archaeal Type Strains, Phase III: the genomes of soil and plant-associated and newly described type strains.</title>
        <authorList>
            <person name="Whitman W.B."/>
            <person name="Woyke T."/>
            <person name="Klenk H.P."/>
            <person name="Zhou Y."/>
            <person name="Lilburn T.G."/>
            <person name="Beck B.J."/>
            <person name="De Vos P."/>
            <person name="Vandamme P."/>
            <person name="Eisen J.A."/>
            <person name="Garrity G."/>
            <person name="Hugenholtz P."/>
            <person name="Kyrpides N.C."/>
        </authorList>
    </citation>
    <scope>NUCLEOTIDE SEQUENCE [LARGE SCALE GENOMIC DNA]</scope>
    <source>
        <strain evidence="4 5">CGMCC 1.7271</strain>
    </source>
</reference>